<comment type="caution">
    <text evidence="2">The sequence shown here is derived from an EMBL/GenBank/DDBJ whole genome shotgun (WGS) entry which is preliminary data.</text>
</comment>
<proteinExistence type="predicted"/>
<gene>
    <name evidence="2" type="ORF">B0H67DRAFT_58253</name>
</gene>
<evidence type="ECO:0000313" key="2">
    <source>
        <dbReference type="EMBL" id="KAK0731059.1"/>
    </source>
</evidence>
<feature type="compositionally biased region" description="Low complexity" evidence="1">
    <location>
        <begin position="176"/>
        <end position="185"/>
    </location>
</feature>
<name>A0AA40E7F6_9PEZI</name>
<keyword evidence="3" id="KW-1185">Reference proteome</keyword>
<reference evidence="2" key="1">
    <citation type="submission" date="2023-06" db="EMBL/GenBank/DDBJ databases">
        <title>Genome-scale phylogeny and comparative genomics of the fungal order Sordariales.</title>
        <authorList>
            <consortium name="Lawrence Berkeley National Laboratory"/>
            <person name="Hensen N."/>
            <person name="Bonometti L."/>
            <person name="Westerberg I."/>
            <person name="Brannstrom I.O."/>
            <person name="Guillou S."/>
            <person name="Cros-Aarteil S."/>
            <person name="Calhoun S."/>
            <person name="Haridas S."/>
            <person name="Kuo A."/>
            <person name="Mondo S."/>
            <person name="Pangilinan J."/>
            <person name="Riley R."/>
            <person name="Labutti K."/>
            <person name="Andreopoulos B."/>
            <person name="Lipzen A."/>
            <person name="Chen C."/>
            <person name="Yanf M."/>
            <person name="Daum C."/>
            <person name="Ng V."/>
            <person name="Clum A."/>
            <person name="Steindorff A."/>
            <person name="Ohm R."/>
            <person name="Martin F."/>
            <person name="Silar P."/>
            <person name="Natvig D."/>
            <person name="Lalanne C."/>
            <person name="Gautier V."/>
            <person name="Ament-Velasquez S.L."/>
            <person name="Kruys A."/>
            <person name="Hutchinson M.I."/>
            <person name="Powell A.J."/>
            <person name="Barry K."/>
            <person name="Miller A.N."/>
            <person name="Grigoriev I.V."/>
            <person name="Debuchy R."/>
            <person name="Gladieux P."/>
            <person name="Thoren M.H."/>
            <person name="Johannesson H."/>
        </authorList>
    </citation>
    <scope>NUCLEOTIDE SEQUENCE</scope>
    <source>
        <strain evidence="2">SMH4607-1</strain>
    </source>
</reference>
<feature type="compositionally biased region" description="Polar residues" evidence="1">
    <location>
        <begin position="211"/>
        <end position="225"/>
    </location>
</feature>
<protein>
    <submittedName>
        <fullName evidence="2">Uncharacterized protein</fullName>
    </submittedName>
</protein>
<feature type="compositionally biased region" description="Polar residues" evidence="1">
    <location>
        <begin position="165"/>
        <end position="175"/>
    </location>
</feature>
<evidence type="ECO:0000256" key="1">
    <source>
        <dbReference type="SAM" id="MobiDB-lite"/>
    </source>
</evidence>
<dbReference type="EMBL" id="JAUKUA010000001">
    <property type="protein sequence ID" value="KAK0731059.1"/>
    <property type="molecule type" value="Genomic_DNA"/>
</dbReference>
<dbReference type="Proteomes" id="UP001172102">
    <property type="component" value="Unassembled WGS sequence"/>
</dbReference>
<feature type="compositionally biased region" description="Polar residues" evidence="1">
    <location>
        <begin position="54"/>
        <end position="64"/>
    </location>
</feature>
<accession>A0AA40E7F6</accession>
<evidence type="ECO:0000313" key="3">
    <source>
        <dbReference type="Proteomes" id="UP001172102"/>
    </source>
</evidence>
<feature type="compositionally biased region" description="Low complexity" evidence="1">
    <location>
        <begin position="73"/>
        <end position="84"/>
    </location>
</feature>
<sequence length="288" mass="31235">MTGSTVEAPLSKTSSEVGDTAAVRQLTIQTRPGEAGQHQDNARDPPQTVLLNEEQLTSRLSGTLVSRRKTTWSKRSSSSHSLASTPPPEEELPSPGQLIYGVGGAFPGLLSRASSLTFGSDYLSDASLAVTPRRGSEVSDSDDGDETPTVPTSDSRRSPPDNIFVTPTPNTQNRMTVVVPVVNPLTPSPSPHRKRATSPPPTPRPMKRSRSQPQEGYQDSKSPTPSEEHFRELGTQQFLRNARQRTAELSLLDTQSQNLGDIATHLLVHHAVNEDRPDGRPRPLATMK</sequence>
<feature type="compositionally biased region" description="Polar residues" evidence="1">
    <location>
        <begin position="1"/>
        <end position="17"/>
    </location>
</feature>
<feature type="region of interest" description="Disordered" evidence="1">
    <location>
        <begin position="1"/>
        <end position="97"/>
    </location>
</feature>
<dbReference type="AlphaFoldDB" id="A0AA40E7F6"/>
<organism evidence="2 3">
    <name type="scientific">Lasiosphaeris hirsuta</name>
    <dbReference type="NCBI Taxonomy" id="260670"/>
    <lineage>
        <taxon>Eukaryota</taxon>
        <taxon>Fungi</taxon>
        <taxon>Dikarya</taxon>
        <taxon>Ascomycota</taxon>
        <taxon>Pezizomycotina</taxon>
        <taxon>Sordariomycetes</taxon>
        <taxon>Sordariomycetidae</taxon>
        <taxon>Sordariales</taxon>
        <taxon>Lasiosphaeriaceae</taxon>
        <taxon>Lasiosphaeris</taxon>
    </lineage>
</organism>
<feature type="region of interest" description="Disordered" evidence="1">
    <location>
        <begin position="129"/>
        <end position="241"/>
    </location>
</feature>